<protein>
    <submittedName>
        <fullName evidence="3">Uncharacterized protein</fullName>
    </submittedName>
</protein>
<dbReference type="AlphaFoldDB" id="Q6EPA0"/>
<evidence type="ECO:0000256" key="1">
    <source>
        <dbReference type="SAM" id="MobiDB-lite"/>
    </source>
</evidence>
<evidence type="ECO:0000313" key="4">
    <source>
        <dbReference type="Proteomes" id="UP000000763"/>
    </source>
</evidence>
<dbReference type="EMBL" id="AP005924">
    <property type="protein sequence ID" value="BAD29520.1"/>
    <property type="molecule type" value="Genomic_DNA"/>
</dbReference>
<reference evidence="4" key="3">
    <citation type="journal article" date="2005" name="Nature">
        <title>The map-based sequence of the rice genome.</title>
        <authorList>
            <consortium name="International rice genome sequencing project (IRGSP)"/>
            <person name="Matsumoto T."/>
            <person name="Wu J."/>
            <person name="Kanamori H."/>
            <person name="Katayose Y."/>
            <person name="Fujisawa M."/>
            <person name="Namiki N."/>
            <person name="Mizuno H."/>
            <person name="Yamamoto K."/>
            <person name="Antonio B.A."/>
            <person name="Baba T."/>
            <person name="Sakata K."/>
            <person name="Nagamura Y."/>
            <person name="Aoki H."/>
            <person name="Arikawa K."/>
            <person name="Arita K."/>
            <person name="Bito T."/>
            <person name="Chiden Y."/>
            <person name="Fujitsuka N."/>
            <person name="Fukunaka R."/>
            <person name="Hamada M."/>
            <person name="Harada C."/>
            <person name="Hayashi A."/>
            <person name="Hijishita S."/>
            <person name="Honda M."/>
            <person name="Hosokawa S."/>
            <person name="Ichikawa Y."/>
            <person name="Idonuma A."/>
            <person name="Iijima M."/>
            <person name="Ikeda M."/>
            <person name="Ikeno M."/>
            <person name="Ito K."/>
            <person name="Ito S."/>
            <person name="Ito T."/>
            <person name="Ito Y."/>
            <person name="Ito Y."/>
            <person name="Iwabuchi A."/>
            <person name="Kamiya K."/>
            <person name="Karasawa W."/>
            <person name="Kurita K."/>
            <person name="Katagiri S."/>
            <person name="Kikuta A."/>
            <person name="Kobayashi H."/>
            <person name="Kobayashi N."/>
            <person name="Machita K."/>
            <person name="Maehara T."/>
            <person name="Masukawa M."/>
            <person name="Mizubayashi T."/>
            <person name="Mukai Y."/>
            <person name="Nagasaki H."/>
            <person name="Nagata Y."/>
            <person name="Naito S."/>
            <person name="Nakashima M."/>
            <person name="Nakama Y."/>
            <person name="Nakamichi Y."/>
            <person name="Nakamura M."/>
            <person name="Meguro A."/>
            <person name="Negishi M."/>
            <person name="Ohta I."/>
            <person name="Ohta T."/>
            <person name="Okamoto M."/>
            <person name="Ono N."/>
            <person name="Saji S."/>
            <person name="Sakaguchi M."/>
            <person name="Sakai K."/>
            <person name="Shibata M."/>
            <person name="Shimokawa T."/>
            <person name="Song J."/>
            <person name="Takazaki Y."/>
            <person name="Terasawa K."/>
            <person name="Tsugane M."/>
            <person name="Tsuji K."/>
            <person name="Ueda S."/>
            <person name="Waki K."/>
            <person name="Yamagata H."/>
            <person name="Yamamoto M."/>
            <person name="Yamamoto S."/>
            <person name="Yamane H."/>
            <person name="Yoshiki S."/>
            <person name="Yoshihara R."/>
            <person name="Yukawa K."/>
            <person name="Zhong H."/>
            <person name="Yano M."/>
            <person name="Yuan Q."/>
            <person name="Ouyang S."/>
            <person name="Liu J."/>
            <person name="Jones K.M."/>
            <person name="Gansberger K."/>
            <person name="Moffat K."/>
            <person name="Hill J."/>
            <person name="Bera J."/>
            <person name="Fadrosh D."/>
            <person name="Jin S."/>
            <person name="Johri S."/>
            <person name="Kim M."/>
            <person name="Overton L."/>
            <person name="Reardon M."/>
            <person name="Tsitrin T."/>
            <person name="Vuong H."/>
            <person name="Weaver B."/>
            <person name="Ciecko A."/>
            <person name="Tallon L."/>
            <person name="Jackson J."/>
            <person name="Pai G."/>
            <person name="Aken S.V."/>
            <person name="Utterback T."/>
            <person name="Reidmuller S."/>
            <person name="Feldblyum T."/>
            <person name="Hsiao J."/>
            <person name="Zismann V."/>
            <person name="Iobst S."/>
            <person name="de Vazeille A.R."/>
            <person name="Buell C.R."/>
            <person name="Ying K."/>
            <person name="Li Y."/>
            <person name="Lu T."/>
            <person name="Huang Y."/>
            <person name="Zhao Q."/>
            <person name="Feng Q."/>
            <person name="Zhang L."/>
            <person name="Zhu J."/>
            <person name="Weng Q."/>
            <person name="Mu J."/>
            <person name="Lu Y."/>
            <person name="Fan D."/>
            <person name="Liu Y."/>
            <person name="Guan J."/>
            <person name="Zhang Y."/>
            <person name="Yu S."/>
            <person name="Liu X."/>
            <person name="Zhang Y."/>
            <person name="Hong G."/>
            <person name="Han B."/>
            <person name="Choisne N."/>
            <person name="Demange N."/>
            <person name="Orjeda G."/>
            <person name="Samain S."/>
            <person name="Cattolico L."/>
            <person name="Pelletier E."/>
            <person name="Couloux A."/>
            <person name="Segurens B."/>
            <person name="Wincker P."/>
            <person name="D'Hont A."/>
            <person name="Scarpelli C."/>
            <person name="Weissenbach J."/>
            <person name="Salanoubat M."/>
            <person name="Quetier F."/>
            <person name="Yu Y."/>
            <person name="Kim H.R."/>
            <person name="Rambo T."/>
            <person name="Currie J."/>
            <person name="Collura K."/>
            <person name="Luo M."/>
            <person name="Yang T."/>
            <person name="Ammiraju J.S.S."/>
            <person name="Engler F."/>
            <person name="Soderlund C."/>
            <person name="Wing R.A."/>
            <person name="Palmer L.E."/>
            <person name="de la Bastide M."/>
            <person name="Spiegel L."/>
            <person name="Nascimento L."/>
            <person name="Zutavern T."/>
            <person name="O'Shaughnessy A."/>
            <person name="Dike S."/>
            <person name="Dedhia N."/>
            <person name="Preston R."/>
            <person name="Balija V."/>
            <person name="McCombie W.R."/>
            <person name="Chow T."/>
            <person name="Chen H."/>
            <person name="Chung M."/>
            <person name="Chen C."/>
            <person name="Shaw J."/>
            <person name="Wu H."/>
            <person name="Hsiao K."/>
            <person name="Chao Y."/>
            <person name="Chu M."/>
            <person name="Cheng C."/>
            <person name="Hour A."/>
            <person name="Lee P."/>
            <person name="Lin S."/>
            <person name="Lin Y."/>
            <person name="Liou J."/>
            <person name="Liu S."/>
            <person name="Hsing Y."/>
            <person name="Raghuvanshi S."/>
            <person name="Mohanty A."/>
            <person name="Bharti A.K."/>
            <person name="Gaur A."/>
            <person name="Gupta V."/>
            <person name="Kumar D."/>
            <person name="Ravi V."/>
            <person name="Vij S."/>
            <person name="Kapur A."/>
            <person name="Khurana P."/>
            <person name="Khurana P."/>
            <person name="Khurana J.P."/>
            <person name="Tyagi A.K."/>
            <person name="Gaikwad K."/>
            <person name="Singh A."/>
            <person name="Dalal V."/>
            <person name="Srivastava S."/>
            <person name="Dixit A."/>
            <person name="Pal A.K."/>
            <person name="Ghazi I.A."/>
            <person name="Yadav M."/>
            <person name="Pandit A."/>
            <person name="Bhargava A."/>
            <person name="Sureshbabu K."/>
            <person name="Batra K."/>
            <person name="Sharma T.R."/>
            <person name="Mohapatra T."/>
            <person name="Singh N.K."/>
            <person name="Messing J."/>
            <person name="Nelson A.B."/>
            <person name="Fuks G."/>
            <person name="Kavchok S."/>
            <person name="Keizer G."/>
            <person name="Linton E."/>
            <person name="Llaca V."/>
            <person name="Song R."/>
            <person name="Tanyolac B."/>
            <person name="Young S."/>
            <person name="Ho-Il K."/>
            <person name="Hahn J.H."/>
            <person name="Sangsakoo G."/>
            <person name="Vanavichit A."/>
            <person name="de Mattos Luiz.A.T."/>
            <person name="Zimmer P.D."/>
            <person name="Malone G."/>
            <person name="Dellagostin O."/>
            <person name="de Oliveira A.C."/>
            <person name="Bevan M."/>
            <person name="Bancroft I."/>
            <person name="Minx P."/>
            <person name="Cordum H."/>
            <person name="Wilson R."/>
            <person name="Cheng Z."/>
            <person name="Jin W."/>
            <person name="Jiang J."/>
            <person name="Leong S.A."/>
            <person name="Iwama H."/>
            <person name="Gojobori T."/>
            <person name="Itoh T."/>
            <person name="Niimura Y."/>
            <person name="Fujii Y."/>
            <person name="Habara T."/>
            <person name="Sakai H."/>
            <person name="Sato Y."/>
            <person name="Wilson G."/>
            <person name="Kumar K."/>
            <person name="McCouch S."/>
            <person name="Juretic N."/>
            <person name="Hoen D."/>
            <person name="Wright S."/>
            <person name="Bruskiewich R."/>
            <person name="Bureau T."/>
            <person name="Miyao A."/>
            <person name="Hirochika H."/>
            <person name="Nishikawa T."/>
            <person name="Kadowaki K."/>
            <person name="Sugiura M."/>
            <person name="Burr B."/>
            <person name="Sasaki T."/>
        </authorList>
    </citation>
    <scope>NUCLEOTIDE SEQUENCE [LARGE SCALE GENOMIC DNA]</scope>
    <source>
        <strain evidence="4">cv. Nipponbare</strain>
    </source>
</reference>
<dbReference type="Proteomes" id="UP000000763">
    <property type="component" value="Chromosome 2"/>
</dbReference>
<gene>
    <name evidence="3" type="ORF">OSJNBa0011J03.55</name>
    <name evidence="2" type="ORF">P0006C08.9</name>
</gene>
<feature type="region of interest" description="Disordered" evidence="1">
    <location>
        <begin position="65"/>
        <end position="171"/>
    </location>
</feature>
<feature type="region of interest" description="Disordered" evidence="1">
    <location>
        <begin position="6"/>
        <end position="26"/>
    </location>
</feature>
<accession>Q6EPA0</accession>
<dbReference type="EMBL" id="AP004683">
    <property type="protein sequence ID" value="BAD27884.1"/>
    <property type="molecule type" value="Genomic_DNA"/>
</dbReference>
<evidence type="ECO:0000313" key="2">
    <source>
        <dbReference type="EMBL" id="BAD27884.1"/>
    </source>
</evidence>
<reference evidence="4" key="4">
    <citation type="journal article" date="2008" name="Nucleic Acids Res.">
        <title>The rice annotation project database (RAP-DB): 2008 update.</title>
        <authorList>
            <consortium name="The rice annotation project (RAP)"/>
        </authorList>
    </citation>
    <scope>GENOME REANNOTATION</scope>
    <source>
        <strain evidence="4">cv. Nipponbare</strain>
    </source>
</reference>
<name>Q6EPA0_ORYSJ</name>
<reference evidence="2" key="1">
    <citation type="submission" date="2002-01" db="EMBL/GenBank/DDBJ databases">
        <title>Oryza sativa nipponbare(GA3) genomic DNA, chromosome 2, PAC clone:P0006C08.</title>
        <authorList>
            <person name="Sasaki T."/>
            <person name="Matsumoto T."/>
            <person name="Yamamoto K."/>
        </authorList>
    </citation>
    <scope>NUCLEOTIDE SEQUENCE</scope>
</reference>
<reference evidence="3" key="2">
    <citation type="submission" date="2002-11" db="EMBL/GenBank/DDBJ databases">
        <title>Oryza sativa nipponbare(GA3) genomic DNA, chromosome 2, BAC clone:OSJNBa0011J03.</title>
        <authorList>
            <person name="Sasaki T."/>
            <person name="Matsumoto T."/>
            <person name="Katayose Y."/>
        </authorList>
    </citation>
    <scope>NUCLEOTIDE SEQUENCE</scope>
</reference>
<sequence length="171" mass="18412">MAVVTATVLRGSGGRRGSRRGRGAAVESSRHWLRPLDRLGFMGWSGGGGDEPRSLCRYAVPSSTPLYMAQCDGGPPAIGLGAPDQGAEEEESDNDGDDEDDFSEGEKESEEDDDDNGDDEEEVSNDDTTEEVSDEEEVSNDDTTEEEDDLEDDDKSSSDDDEAPNESSTTY</sequence>
<feature type="compositionally biased region" description="Acidic residues" evidence="1">
    <location>
        <begin position="86"/>
        <end position="164"/>
    </location>
</feature>
<organism evidence="3 4">
    <name type="scientific">Oryza sativa subsp. japonica</name>
    <name type="common">Rice</name>
    <dbReference type="NCBI Taxonomy" id="39947"/>
    <lineage>
        <taxon>Eukaryota</taxon>
        <taxon>Viridiplantae</taxon>
        <taxon>Streptophyta</taxon>
        <taxon>Embryophyta</taxon>
        <taxon>Tracheophyta</taxon>
        <taxon>Spermatophyta</taxon>
        <taxon>Magnoliopsida</taxon>
        <taxon>Liliopsida</taxon>
        <taxon>Poales</taxon>
        <taxon>Poaceae</taxon>
        <taxon>BOP clade</taxon>
        <taxon>Oryzoideae</taxon>
        <taxon>Oryzeae</taxon>
        <taxon>Oryzinae</taxon>
        <taxon>Oryza</taxon>
        <taxon>Oryza sativa</taxon>
    </lineage>
</organism>
<evidence type="ECO:0000313" key="3">
    <source>
        <dbReference type="EMBL" id="BAD29520.1"/>
    </source>
</evidence>
<proteinExistence type="predicted"/>